<accession>A0A1M5JWQ8</accession>
<evidence type="ECO:0000259" key="1">
    <source>
        <dbReference type="Pfam" id="PF04266"/>
    </source>
</evidence>
<feature type="domain" description="ASCH" evidence="1">
    <location>
        <begin position="19"/>
        <end position="77"/>
    </location>
</feature>
<dbReference type="SUPFAM" id="SSF88697">
    <property type="entry name" value="PUA domain-like"/>
    <property type="match status" value="1"/>
</dbReference>
<gene>
    <name evidence="2" type="ORF">SAMN05443248_1582</name>
</gene>
<organism evidence="2 3">
    <name type="scientific">Bradyrhizobium erythrophlei</name>
    <dbReference type="NCBI Taxonomy" id="1437360"/>
    <lineage>
        <taxon>Bacteria</taxon>
        <taxon>Pseudomonadati</taxon>
        <taxon>Pseudomonadota</taxon>
        <taxon>Alphaproteobacteria</taxon>
        <taxon>Hyphomicrobiales</taxon>
        <taxon>Nitrobacteraceae</taxon>
        <taxon>Bradyrhizobium</taxon>
    </lineage>
</organism>
<dbReference type="Pfam" id="PF04266">
    <property type="entry name" value="ASCH"/>
    <property type="match status" value="1"/>
</dbReference>
<name>A0A1M5JWQ8_9BRAD</name>
<proteinExistence type="predicted"/>
<evidence type="ECO:0000313" key="2">
    <source>
        <dbReference type="EMBL" id="SHG44443.1"/>
    </source>
</evidence>
<dbReference type="InterPro" id="IPR007374">
    <property type="entry name" value="ASCH_domain"/>
</dbReference>
<sequence>MASQLRAPHVDVGVHLAIFIEPYLTAVLEGKKTIESRFAVTRRPPYECVKPNDYILLKKSGGPVTGLALAKSIKFYRLSPTVLADIRRKFARQLFALDEDFWDARADKLYATLIELEDPVAIEPFTVEKRDRQGWVTYDRLSNREPAQLDI</sequence>
<dbReference type="Proteomes" id="UP000189796">
    <property type="component" value="Chromosome I"/>
</dbReference>
<protein>
    <recommendedName>
        <fullName evidence="1">ASCH domain-containing protein</fullName>
    </recommendedName>
</protein>
<dbReference type="AlphaFoldDB" id="A0A1M5JWQ8"/>
<dbReference type="InterPro" id="IPR015947">
    <property type="entry name" value="PUA-like_sf"/>
</dbReference>
<dbReference type="EMBL" id="LT670817">
    <property type="protein sequence ID" value="SHG44443.1"/>
    <property type="molecule type" value="Genomic_DNA"/>
</dbReference>
<evidence type="ECO:0000313" key="3">
    <source>
        <dbReference type="Proteomes" id="UP000189796"/>
    </source>
</evidence>
<reference evidence="2 3" key="1">
    <citation type="submission" date="2016-11" db="EMBL/GenBank/DDBJ databases">
        <authorList>
            <person name="Jaros S."/>
            <person name="Januszkiewicz K."/>
            <person name="Wedrychowicz H."/>
        </authorList>
    </citation>
    <scope>NUCLEOTIDE SEQUENCE [LARGE SCALE GENOMIC DNA]</scope>
    <source>
        <strain evidence="2 3">GAS138</strain>
    </source>
</reference>